<keyword evidence="8" id="KW-1185">Reference proteome</keyword>
<protein>
    <submittedName>
        <fullName evidence="7">Hemolysin III</fullName>
    </submittedName>
</protein>
<dbReference type="Pfam" id="PF03006">
    <property type="entry name" value="HlyIII"/>
    <property type="match status" value="1"/>
</dbReference>
<keyword evidence="3 6" id="KW-1133">Transmembrane helix</keyword>
<feature type="transmembrane region" description="Helical" evidence="6">
    <location>
        <begin position="17"/>
        <end position="39"/>
    </location>
</feature>
<evidence type="ECO:0000256" key="2">
    <source>
        <dbReference type="ARBA" id="ARBA00022692"/>
    </source>
</evidence>
<comment type="subcellular location">
    <subcellularLocation>
        <location evidence="1">Membrane</location>
        <topology evidence="1">Multi-pass membrane protein</topology>
    </subcellularLocation>
</comment>
<feature type="transmembrane region" description="Helical" evidence="6">
    <location>
        <begin position="81"/>
        <end position="102"/>
    </location>
</feature>
<keyword evidence="5" id="KW-0862">Zinc</keyword>
<accession>A0A7W6IQN1</accession>
<keyword evidence="5" id="KW-0479">Metal-binding</keyword>
<evidence type="ECO:0000256" key="5">
    <source>
        <dbReference type="PIRSR" id="PIRSR604254-1"/>
    </source>
</evidence>
<feature type="transmembrane region" description="Helical" evidence="6">
    <location>
        <begin position="161"/>
        <end position="180"/>
    </location>
</feature>
<feature type="transmembrane region" description="Helical" evidence="6">
    <location>
        <begin position="135"/>
        <end position="155"/>
    </location>
</feature>
<evidence type="ECO:0000256" key="3">
    <source>
        <dbReference type="ARBA" id="ARBA00022989"/>
    </source>
</evidence>
<dbReference type="PANTHER" id="PTHR20855">
    <property type="entry name" value="ADIPOR/PROGESTIN RECEPTOR-RELATED"/>
    <property type="match status" value="1"/>
</dbReference>
<comment type="caution">
    <text evidence="7">The sequence shown here is derived from an EMBL/GenBank/DDBJ whole genome shotgun (WGS) entry which is preliminary data.</text>
</comment>
<dbReference type="GO" id="GO:0016020">
    <property type="term" value="C:membrane"/>
    <property type="evidence" value="ECO:0007669"/>
    <property type="project" value="UniProtKB-SubCell"/>
</dbReference>
<keyword evidence="2 6" id="KW-0812">Transmembrane</keyword>
<dbReference type="InterPro" id="IPR004254">
    <property type="entry name" value="AdipoR/HlyIII-related"/>
</dbReference>
<sequence length="216" mass="23218">MAALPHYPSDKARTADLVVHLLGLSLAILGGSILLWMGIQDPAPGKLAVILIYSLGAVCMFGFSTAYNFAPAEWKPILRRLDHIGIFLMIAATYTPFTAYLLSGTWAWSLTTSLWLLAGLGIVGKIFLPPISQKIWVPIYLGLAWIGAIAAVPLANMTSGVVLWLLAMGGLLYSAGVLFYTNKRLQFAKAIWHGHVVAAAATHWAAVMAGLFIARA</sequence>
<proteinExistence type="predicted"/>
<feature type="transmembrane region" description="Helical" evidence="6">
    <location>
        <begin position="192"/>
        <end position="214"/>
    </location>
</feature>
<dbReference type="RefSeq" id="WP_183312763.1">
    <property type="nucleotide sequence ID" value="NZ_JACIEW010000016.1"/>
</dbReference>
<keyword evidence="4 6" id="KW-0472">Membrane</keyword>
<name>A0A7W6IQN1_9HYPH</name>
<evidence type="ECO:0000313" key="7">
    <source>
        <dbReference type="EMBL" id="MBB4054023.1"/>
    </source>
</evidence>
<feature type="transmembrane region" description="Helical" evidence="6">
    <location>
        <begin position="45"/>
        <end position="69"/>
    </location>
</feature>
<dbReference type="AlphaFoldDB" id="A0A7W6IQN1"/>
<dbReference type="GO" id="GO:0046872">
    <property type="term" value="F:metal ion binding"/>
    <property type="evidence" value="ECO:0007669"/>
    <property type="project" value="UniProtKB-KW"/>
</dbReference>
<feature type="transmembrane region" description="Helical" evidence="6">
    <location>
        <begin position="108"/>
        <end position="128"/>
    </location>
</feature>
<evidence type="ECO:0000256" key="4">
    <source>
        <dbReference type="ARBA" id="ARBA00023136"/>
    </source>
</evidence>
<gene>
    <name evidence="7" type="ORF">GGR20_003695</name>
</gene>
<reference evidence="7 8" key="1">
    <citation type="submission" date="2020-08" db="EMBL/GenBank/DDBJ databases">
        <title>Genomic Encyclopedia of Type Strains, Phase IV (KMG-IV): sequencing the most valuable type-strain genomes for metagenomic binning, comparative biology and taxonomic classification.</title>
        <authorList>
            <person name="Goeker M."/>
        </authorList>
    </citation>
    <scope>NUCLEOTIDE SEQUENCE [LARGE SCALE GENOMIC DNA]</scope>
    <source>
        <strain evidence="7 8">DSM 23447</strain>
    </source>
</reference>
<feature type="binding site" evidence="5">
    <location>
        <position position="193"/>
    </location>
    <ligand>
        <name>Zn(2+)</name>
        <dbReference type="ChEBI" id="CHEBI:29105"/>
    </ligand>
</feature>
<evidence type="ECO:0000256" key="6">
    <source>
        <dbReference type="SAM" id="Phobius"/>
    </source>
</evidence>
<evidence type="ECO:0000313" key="8">
    <source>
        <dbReference type="Proteomes" id="UP000547011"/>
    </source>
</evidence>
<evidence type="ECO:0000256" key="1">
    <source>
        <dbReference type="ARBA" id="ARBA00004141"/>
    </source>
</evidence>
<dbReference type="PANTHER" id="PTHR20855:SF3">
    <property type="entry name" value="LD03007P"/>
    <property type="match status" value="1"/>
</dbReference>
<dbReference type="EMBL" id="JACIEW010000016">
    <property type="protein sequence ID" value="MBB4054023.1"/>
    <property type="molecule type" value="Genomic_DNA"/>
</dbReference>
<dbReference type="Proteomes" id="UP000547011">
    <property type="component" value="Unassembled WGS sequence"/>
</dbReference>
<organism evidence="7 8">
    <name type="scientific">Devosia subaequoris</name>
    <dbReference type="NCBI Taxonomy" id="395930"/>
    <lineage>
        <taxon>Bacteria</taxon>
        <taxon>Pseudomonadati</taxon>
        <taxon>Pseudomonadota</taxon>
        <taxon>Alphaproteobacteria</taxon>
        <taxon>Hyphomicrobiales</taxon>
        <taxon>Devosiaceae</taxon>
        <taxon>Devosia</taxon>
    </lineage>
</organism>